<dbReference type="SUPFAM" id="SSF110455">
    <property type="entry name" value="Toprim domain"/>
    <property type="match status" value="1"/>
</dbReference>
<gene>
    <name evidence="2" type="ORF">H8706_09145</name>
</gene>
<protein>
    <submittedName>
        <fullName evidence="2">DUF4093 domain-containing protein</fullName>
    </submittedName>
</protein>
<reference evidence="2" key="1">
    <citation type="submission" date="2020-08" db="EMBL/GenBank/DDBJ databases">
        <title>Genome public.</title>
        <authorList>
            <person name="Liu C."/>
            <person name="Sun Q."/>
        </authorList>
    </citation>
    <scope>NUCLEOTIDE SEQUENCE</scope>
    <source>
        <strain evidence="2">NSJ-50</strain>
    </source>
</reference>
<dbReference type="SMART" id="SM00493">
    <property type="entry name" value="TOPRIM"/>
    <property type="match status" value="1"/>
</dbReference>
<keyword evidence="3" id="KW-1185">Reference proteome</keyword>
<dbReference type="EMBL" id="JACRTE010000012">
    <property type="protein sequence ID" value="MBC8597031.1"/>
    <property type="molecule type" value="Genomic_DNA"/>
</dbReference>
<dbReference type="GO" id="GO:0043822">
    <property type="term" value="F:ribonuclease M5 activity"/>
    <property type="evidence" value="ECO:0007669"/>
    <property type="project" value="TreeGrafter"/>
</dbReference>
<evidence type="ECO:0000313" key="2">
    <source>
        <dbReference type="EMBL" id="MBC8597031.1"/>
    </source>
</evidence>
<dbReference type="GO" id="GO:0006364">
    <property type="term" value="P:rRNA processing"/>
    <property type="evidence" value="ECO:0007669"/>
    <property type="project" value="TreeGrafter"/>
</dbReference>
<dbReference type="Gene3D" id="3.40.1360.10">
    <property type="match status" value="1"/>
</dbReference>
<dbReference type="Pfam" id="PF13331">
    <property type="entry name" value="DUF4093"/>
    <property type="match status" value="1"/>
</dbReference>
<dbReference type="InterPro" id="IPR006171">
    <property type="entry name" value="TOPRIM_dom"/>
</dbReference>
<feature type="domain" description="Toprim" evidence="1">
    <location>
        <begin position="5"/>
        <end position="89"/>
    </location>
</feature>
<dbReference type="RefSeq" id="WP_262432394.1">
    <property type="nucleotide sequence ID" value="NZ_JACRTE010000012.1"/>
</dbReference>
<dbReference type="PANTHER" id="PTHR39156">
    <property type="entry name" value="RIBONUCLEASE M5"/>
    <property type="match status" value="1"/>
</dbReference>
<sequence>MIKIKEAIVVEGIYDKVKLANIFDTVIVPTGGFDIFKNRNTQMIIQKLARSRGIIVFTDCDRAGFVIRNFIKNIVKSGVVKHAYIPEIEGKEKRKSAPSKEGFLGVEGVGNDIIKSAIEKCGVSENDKNRRFVTKADLFADGLSGGENSFKYRKMLTKELDLPHRISANMLLDVINSLYDYDEYKSQIKLIKGGE</sequence>
<organism evidence="2 3">
    <name type="scientific">Qingrenia yutianensis</name>
    <dbReference type="NCBI Taxonomy" id="2763676"/>
    <lineage>
        <taxon>Bacteria</taxon>
        <taxon>Bacillati</taxon>
        <taxon>Bacillota</taxon>
        <taxon>Clostridia</taxon>
        <taxon>Eubacteriales</taxon>
        <taxon>Oscillospiraceae</taxon>
        <taxon>Qingrenia</taxon>
    </lineage>
</organism>
<accession>A0A926ITE6</accession>
<evidence type="ECO:0000259" key="1">
    <source>
        <dbReference type="PROSITE" id="PS50880"/>
    </source>
</evidence>
<comment type="caution">
    <text evidence="2">The sequence shown here is derived from an EMBL/GenBank/DDBJ whole genome shotgun (WGS) entry which is preliminary data.</text>
</comment>
<dbReference type="Pfam" id="PF01751">
    <property type="entry name" value="Toprim"/>
    <property type="match status" value="1"/>
</dbReference>
<dbReference type="Proteomes" id="UP000647416">
    <property type="component" value="Unassembled WGS sequence"/>
</dbReference>
<evidence type="ECO:0000313" key="3">
    <source>
        <dbReference type="Proteomes" id="UP000647416"/>
    </source>
</evidence>
<proteinExistence type="predicted"/>
<dbReference type="PROSITE" id="PS50880">
    <property type="entry name" value="TOPRIM"/>
    <property type="match status" value="1"/>
</dbReference>
<dbReference type="PANTHER" id="PTHR39156:SF2">
    <property type="entry name" value="DNA PRIMASE (BACTERIAL TYPE) AND SMALL PRIMASE-LIKE PROTEINS"/>
    <property type="match status" value="1"/>
</dbReference>
<dbReference type="InterPro" id="IPR025156">
    <property type="entry name" value="RNase_M5_C"/>
</dbReference>
<name>A0A926ITE6_9FIRM</name>
<dbReference type="AlphaFoldDB" id="A0A926ITE6"/>